<accession>A0ABY6DN38</accession>
<gene>
    <name evidence="1" type="ORF">N8I74_01675</name>
</gene>
<reference evidence="1" key="1">
    <citation type="submission" date="2022-10" db="EMBL/GenBank/DDBJ databases">
        <title>Chitiniphilus purpureus sp. nov., a novel chitin-degrading bacterium isolated from crawfish pond sediment.</title>
        <authorList>
            <person name="Li K."/>
        </authorList>
    </citation>
    <scope>NUCLEOTIDE SEQUENCE</scope>
    <source>
        <strain evidence="1">CD1</strain>
    </source>
</reference>
<protein>
    <submittedName>
        <fullName evidence="1">Uncharacterized protein</fullName>
    </submittedName>
</protein>
<dbReference type="Proteomes" id="UP001061302">
    <property type="component" value="Chromosome"/>
</dbReference>
<proteinExistence type="predicted"/>
<dbReference type="RefSeq" id="WP_263125186.1">
    <property type="nucleotide sequence ID" value="NZ_CP106753.1"/>
</dbReference>
<name>A0ABY6DN38_9NEIS</name>
<evidence type="ECO:0000313" key="2">
    <source>
        <dbReference type="Proteomes" id="UP001061302"/>
    </source>
</evidence>
<organism evidence="1 2">
    <name type="scientific">Chitiniphilus purpureus</name>
    <dbReference type="NCBI Taxonomy" id="2981137"/>
    <lineage>
        <taxon>Bacteria</taxon>
        <taxon>Pseudomonadati</taxon>
        <taxon>Pseudomonadota</taxon>
        <taxon>Betaproteobacteria</taxon>
        <taxon>Neisseriales</taxon>
        <taxon>Chitinibacteraceae</taxon>
        <taxon>Chitiniphilus</taxon>
    </lineage>
</organism>
<keyword evidence="2" id="KW-1185">Reference proteome</keyword>
<sequence>MDLPCVKAGDYTCERKAHGNQQLVLWKTAVSLWKTQDGEQGCKTITVLSTAKPEGSGEVNQAASH</sequence>
<evidence type="ECO:0000313" key="1">
    <source>
        <dbReference type="EMBL" id="UXY15751.1"/>
    </source>
</evidence>
<dbReference type="EMBL" id="CP106753">
    <property type="protein sequence ID" value="UXY15751.1"/>
    <property type="molecule type" value="Genomic_DNA"/>
</dbReference>